<proteinExistence type="predicted"/>
<name>A0A6G9QNY6_9GAMM</name>
<sequence>MCSATALANSSPKKISFATSHSIEPYFFIHKNGGVQYELLNAALKMHDLEIANITFASNLRASRLVSTKAVDCIINAPANLDKLYLTQSLIEYQNNVFYLSKNNLNINKLEDLLRISLIGFQNANQYLGEEFKQMTFKHQDYNEMSNQKSQVLMLFEGHTQAIVLERRIFNYYRNQVKHKVNTDQEITEVVLFAPAQRHIACHSPDTAKAIDKAISSLKHSTVYQKILLDAEKAHYQ</sequence>
<keyword evidence="2" id="KW-1185">Reference proteome</keyword>
<dbReference type="SUPFAM" id="SSF53850">
    <property type="entry name" value="Periplasmic binding protein-like II"/>
    <property type="match status" value="1"/>
</dbReference>
<dbReference type="EMBL" id="CP050313">
    <property type="protein sequence ID" value="QIR15549.1"/>
    <property type="molecule type" value="Genomic_DNA"/>
</dbReference>
<organism evidence="1 2">
    <name type="scientific">Shewanella aestuarii</name>
    <dbReference type="NCBI Taxonomy" id="1028752"/>
    <lineage>
        <taxon>Bacteria</taxon>
        <taxon>Pseudomonadati</taxon>
        <taxon>Pseudomonadota</taxon>
        <taxon>Gammaproteobacteria</taxon>
        <taxon>Alteromonadales</taxon>
        <taxon>Shewanellaceae</taxon>
        <taxon>Shewanella</taxon>
    </lineage>
</organism>
<dbReference type="Gene3D" id="3.40.190.10">
    <property type="entry name" value="Periplasmic binding protein-like II"/>
    <property type="match status" value="2"/>
</dbReference>
<evidence type="ECO:0000313" key="1">
    <source>
        <dbReference type="EMBL" id="QIR15549.1"/>
    </source>
</evidence>
<evidence type="ECO:0000313" key="2">
    <source>
        <dbReference type="Proteomes" id="UP000502608"/>
    </source>
</evidence>
<reference evidence="1 2" key="1">
    <citation type="submission" date="2020-03" db="EMBL/GenBank/DDBJ databases">
        <title>Complete genome sequence of Shewanella sp.</title>
        <authorList>
            <person name="Kim Y.-S."/>
            <person name="Kim S.-J."/>
            <person name="Jung H.-K."/>
            <person name="Kim K.-H."/>
        </authorList>
    </citation>
    <scope>NUCLEOTIDE SEQUENCE [LARGE SCALE GENOMIC DNA]</scope>
    <source>
        <strain evidence="1 2">PN3F2</strain>
    </source>
</reference>
<protein>
    <submittedName>
        <fullName evidence="1">Amino acid ABC transporter substrate-binding protein</fullName>
    </submittedName>
</protein>
<dbReference type="KEGG" id="saes:HBH39_14525"/>
<dbReference type="Proteomes" id="UP000502608">
    <property type="component" value="Chromosome"/>
</dbReference>
<accession>A0A6G9QNY6</accession>
<dbReference type="RefSeq" id="WP_167679405.1">
    <property type="nucleotide sequence ID" value="NZ_CP050313.1"/>
</dbReference>
<dbReference type="AlphaFoldDB" id="A0A6G9QNY6"/>
<gene>
    <name evidence="1" type="ORF">HBH39_14525</name>
</gene>